<dbReference type="InterPro" id="IPR036398">
    <property type="entry name" value="CA_dom_sf"/>
</dbReference>
<sequence>MQVREISKEQVHNLTALLEPGYKNNSRPVQPLNGRKIYLYNEKHKN</sequence>
<protein>
    <recommendedName>
        <fullName evidence="1">Alpha-carbonic anhydrase domain-containing protein</fullName>
    </recommendedName>
</protein>
<keyword evidence="3" id="KW-1185">Reference proteome</keyword>
<evidence type="ECO:0000313" key="2">
    <source>
        <dbReference type="EMBL" id="DAD48535.1"/>
    </source>
</evidence>
<reference evidence="2 3" key="1">
    <citation type="journal article" date="2020" name="Mol. Biol. Evol.">
        <title>Distinct Expression and Methylation Patterns for Genes with Different Fates following a Single Whole-Genome Duplication in Flowering Plants.</title>
        <authorList>
            <person name="Shi T."/>
            <person name="Rahmani R.S."/>
            <person name="Gugger P.F."/>
            <person name="Wang M."/>
            <person name="Li H."/>
            <person name="Zhang Y."/>
            <person name="Li Z."/>
            <person name="Wang Q."/>
            <person name="Van de Peer Y."/>
            <person name="Marchal K."/>
            <person name="Chen J."/>
        </authorList>
    </citation>
    <scope>NUCLEOTIDE SEQUENCE [LARGE SCALE GENOMIC DNA]</scope>
    <source>
        <tissue evidence="2">Leaf</tissue>
    </source>
</reference>
<organism evidence="2 3">
    <name type="scientific">Nelumbo nucifera</name>
    <name type="common">Sacred lotus</name>
    <dbReference type="NCBI Taxonomy" id="4432"/>
    <lineage>
        <taxon>Eukaryota</taxon>
        <taxon>Viridiplantae</taxon>
        <taxon>Streptophyta</taxon>
        <taxon>Embryophyta</taxon>
        <taxon>Tracheophyta</taxon>
        <taxon>Spermatophyta</taxon>
        <taxon>Magnoliopsida</taxon>
        <taxon>Proteales</taxon>
        <taxon>Nelumbonaceae</taxon>
        <taxon>Nelumbo</taxon>
    </lineage>
</organism>
<dbReference type="Gene3D" id="3.10.200.10">
    <property type="entry name" value="Alpha carbonic anhydrase"/>
    <property type="match status" value="1"/>
</dbReference>
<feature type="domain" description="Alpha-carbonic anhydrase" evidence="1">
    <location>
        <begin position="1"/>
        <end position="41"/>
    </location>
</feature>
<dbReference type="AlphaFoldDB" id="A0A822ZYU7"/>
<accession>A0A822ZYU7</accession>
<gene>
    <name evidence="2" type="ORF">HUJ06_018472</name>
</gene>
<proteinExistence type="predicted"/>
<dbReference type="Proteomes" id="UP000607653">
    <property type="component" value="Unassembled WGS sequence"/>
</dbReference>
<dbReference type="EMBL" id="DUZY01000008">
    <property type="protein sequence ID" value="DAD48535.1"/>
    <property type="molecule type" value="Genomic_DNA"/>
</dbReference>
<dbReference type="InterPro" id="IPR001148">
    <property type="entry name" value="CA_dom"/>
</dbReference>
<evidence type="ECO:0000259" key="1">
    <source>
        <dbReference type="PROSITE" id="PS51144"/>
    </source>
</evidence>
<evidence type="ECO:0000313" key="3">
    <source>
        <dbReference type="Proteomes" id="UP000607653"/>
    </source>
</evidence>
<comment type="caution">
    <text evidence="2">The sequence shown here is derived from an EMBL/GenBank/DDBJ whole genome shotgun (WGS) entry which is preliminary data.</text>
</comment>
<dbReference type="SUPFAM" id="SSF51069">
    <property type="entry name" value="Carbonic anhydrase"/>
    <property type="match status" value="1"/>
</dbReference>
<name>A0A822ZYU7_NELNU</name>
<dbReference type="PROSITE" id="PS51144">
    <property type="entry name" value="ALPHA_CA_2"/>
    <property type="match status" value="1"/>
</dbReference>